<evidence type="ECO:0000256" key="6">
    <source>
        <dbReference type="ARBA" id="ARBA00041324"/>
    </source>
</evidence>
<dbReference type="InterPro" id="IPR002376">
    <property type="entry name" value="Formyl_transf_N"/>
</dbReference>
<dbReference type="GO" id="GO:0005737">
    <property type="term" value="C:cytoplasm"/>
    <property type="evidence" value="ECO:0007669"/>
    <property type="project" value="TreeGrafter"/>
</dbReference>
<comment type="pathway">
    <text evidence="1">Purine metabolism; IMP biosynthesis via de novo pathway; N(2)-formyl-N(1)-(5-phospho-D-ribosyl)glycinamide from N(1)-(5-phospho-D-ribosyl)glycinamide (10-formyl THF route): step 1/1.</text>
</comment>
<evidence type="ECO:0000256" key="8">
    <source>
        <dbReference type="ARBA" id="ARBA00047664"/>
    </source>
</evidence>
<dbReference type="Proteomes" id="UP000593580">
    <property type="component" value="Chromosome"/>
</dbReference>
<evidence type="ECO:0000259" key="9">
    <source>
        <dbReference type="Pfam" id="PF00551"/>
    </source>
</evidence>
<dbReference type="InterPro" id="IPR036477">
    <property type="entry name" value="Formyl_transf_N_sf"/>
</dbReference>
<comment type="similarity">
    <text evidence="5">Belongs to the GART family.</text>
</comment>
<dbReference type="SUPFAM" id="SSF53328">
    <property type="entry name" value="Formyltransferase"/>
    <property type="match status" value="1"/>
</dbReference>
<dbReference type="InterPro" id="IPR004607">
    <property type="entry name" value="GART"/>
</dbReference>
<keyword evidence="4" id="KW-0658">Purine biosynthesis</keyword>
<dbReference type="KEGG" id="spal:FM071_02065"/>
<evidence type="ECO:0000313" key="10">
    <source>
        <dbReference type="EMBL" id="QOP46685.1"/>
    </source>
</evidence>
<dbReference type="PROSITE" id="PS00373">
    <property type="entry name" value="GART"/>
    <property type="match status" value="1"/>
</dbReference>
<evidence type="ECO:0000256" key="1">
    <source>
        <dbReference type="ARBA" id="ARBA00005054"/>
    </source>
</evidence>
<proteinExistence type="inferred from homology"/>
<dbReference type="InterPro" id="IPR001555">
    <property type="entry name" value="GART_AS"/>
</dbReference>
<keyword evidence="11" id="KW-1185">Reference proteome</keyword>
<dbReference type="EMBL" id="CP041406">
    <property type="protein sequence ID" value="QOP46685.1"/>
    <property type="molecule type" value="Genomic_DNA"/>
</dbReference>
<sequence length="188" mass="20569">MMNLAILASHNGSTLDTLHSAIANGILQNITLSLVISNNTDAKVLLKAKKYNITAHVINANNTPDPDKVLYTVLKNAKIDIILLAGYMKKIPPAITQNFKVINSHPALLPKFGGKGMYGRHVHEAVIAANESLSGVTVHEVNENYDEGRIILQKSLKIAKDETAESLEKRIKELEKIAVIEGLQQCLK</sequence>
<evidence type="ECO:0000256" key="3">
    <source>
        <dbReference type="ARBA" id="ARBA00022679"/>
    </source>
</evidence>
<protein>
    <recommendedName>
        <fullName evidence="2">phosphoribosylglycinamide formyltransferase 1</fullName>
        <ecNumber evidence="2">2.1.2.2</ecNumber>
    </recommendedName>
    <alternativeName>
        <fullName evidence="7">5'-phosphoribosylglycinamide transformylase</fullName>
    </alternativeName>
    <alternativeName>
        <fullName evidence="6">GAR transformylase</fullName>
    </alternativeName>
</protein>
<reference evidence="10 11" key="1">
    <citation type="submission" date="2019-07" db="EMBL/GenBank/DDBJ databases">
        <title>Sulfurimonas paralvinellae sp. nov., a novel mesophilic, hydrogen- and sulfur-oxidizing chemolithoautotroph within the Epsilonproteo- bacteria isolated from a deep-sea hydrothermal vent polychaete nest, reclassification of Thiomicrospira denitrificans as Sulfurimonas denitrificans comb. nov. and emended description of the genus Sulfurimonas.</title>
        <authorList>
            <person name="Wang S."/>
            <person name="Jiang L."/>
            <person name="Shao Z."/>
        </authorList>
    </citation>
    <scope>NUCLEOTIDE SEQUENCE [LARGE SCALE GENOMIC DNA]</scope>
    <source>
        <strain evidence="10 11">GO25</strain>
    </source>
</reference>
<gene>
    <name evidence="10" type="ORF">FM071_02065</name>
</gene>
<dbReference type="CDD" id="cd08645">
    <property type="entry name" value="FMT_core_GART"/>
    <property type="match status" value="1"/>
</dbReference>
<organism evidence="10 11">
    <name type="scientific">Sulfurimonas paralvinellae</name>
    <dbReference type="NCBI Taxonomy" id="317658"/>
    <lineage>
        <taxon>Bacteria</taxon>
        <taxon>Pseudomonadati</taxon>
        <taxon>Campylobacterota</taxon>
        <taxon>Epsilonproteobacteria</taxon>
        <taxon>Campylobacterales</taxon>
        <taxon>Sulfurimonadaceae</taxon>
        <taxon>Sulfurimonas</taxon>
    </lineage>
</organism>
<keyword evidence="3 10" id="KW-0808">Transferase</keyword>
<dbReference type="Pfam" id="PF00551">
    <property type="entry name" value="Formyl_trans_N"/>
    <property type="match status" value="1"/>
</dbReference>
<evidence type="ECO:0000256" key="2">
    <source>
        <dbReference type="ARBA" id="ARBA00012254"/>
    </source>
</evidence>
<dbReference type="AlphaFoldDB" id="A0A7M1BAK3"/>
<dbReference type="PANTHER" id="PTHR43369">
    <property type="entry name" value="PHOSPHORIBOSYLGLYCINAMIDE FORMYLTRANSFERASE"/>
    <property type="match status" value="1"/>
</dbReference>
<evidence type="ECO:0000256" key="5">
    <source>
        <dbReference type="ARBA" id="ARBA00038440"/>
    </source>
</evidence>
<dbReference type="Gene3D" id="3.40.50.170">
    <property type="entry name" value="Formyl transferase, N-terminal domain"/>
    <property type="match status" value="1"/>
</dbReference>
<evidence type="ECO:0000256" key="7">
    <source>
        <dbReference type="ARBA" id="ARBA00041682"/>
    </source>
</evidence>
<evidence type="ECO:0000313" key="11">
    <source>
        <dbReference type="Proteomes" id="UP000593580"/>
    </source>
</evidence>
<accession>A0A7M1BAK3</accession>
<dbReference type="EC" id="2.1.2.2" evidence="2"/>
<dbReference type="PANTHER" id="PTHR43369:SF2">
    <property type="entry name" value="PHOSPHORIBOSYLGLYCINAMIDE FORMYLTRANSFERASE"/>
    <property type="match status" value="1"/>
</dbReference>
<evidence type="ECO:0000256" key="4">
    <source>
        <dbReference type="ARBA" id="ARBA00022755"/>
    </source>
</evidence>
<name>A0A7M1BAK3_9BACT</name>
<comment type="catalytic activity">
    <reaction evidence="8">
        <text>N(1)-(5-phospho-beta-D-ribosyl)glycinamide + (6R)-10-formyltetrahydrofolate = N(2)-formyl-N(1)-(5-phospho-beta-D-ribosyl)glycinamide + (6S)-5,6,7,8-tetrahydrofolate + H(+)</text>
        <dbReference type="Rhea" id="RHEA:15053"/>
        <dbReference type="ChEBI" id="CHEBI:15378"/>
        <dbReference type="ChEBI" id="CHEBI:57453"/>
        <dbReference type="ChEBI" id="CHEBI:143788"/>
        <dbReference type="ChEBI" id="CHEBI:147286"/>
        <dbReference type="ChEBI" id="CHEBI:195366"/>
        <dbReference type="EC" id="2.1.2.2"/>
    </reaction>
</comment>
<feature type="domain" description="Formyl transferase N-terminal" evidence="9">
    <location>
        <begin position="2"/>
        <end position="181"/>
    </location>
</feature>
<dbReference type="GO" id="GO:0006189">
    <property type="term" value="P:'de novo' IMP biosynthetic process"/>
    <property type="evidence" value="ECO:0007669"/>
    <property type="project" value="UniProtKB-UniPathway"/>
</dbReference>
<dbReference type="GO" id="GO:0004644">
    <property type="term" value="F:phosphoribosylglycinamide formyltransferase activity"/>
    <property type="evidence" value="ECO:0007669"/>
    <property type="project" value="UniProtKB-EC"/>
</dbReference>
<dbReference type="UniPathway" id="UPA00074">
    <property type="reaction ID" value="UER00126"/>
</dbReference>